<accession>G4WVZ3</accession>
<dbReference type="GO" id="GO:0035438">
    <property type="term" value="F:cyclic-di-GMP binding"/>
    <property type="evidence" value="ECO:0007669"/>
    <property type="project" value="InterPro"/>
</dbReference>
<reference evidence="2" key="2">
    <citation type="journal article" date="2011" name="J. Bacteriol.">
        <title>Long-chain N-acyl amino acid synthases are linked to the putative PEP-CTERM/exosortase protein-sorting system in Gram-negative bacteria.</title>
        <authorList>
            <person name="Craig J.W."/>
            <person name="Cherry M.A."/>
            <person name="Brady S.F."/>
        </authorList>
    </citation>
    <scope>NUCLEOTIDE SEQUENCE</scope>
</reference>
<dbReference type="InterPro" id="IPR009875">
    <property type="entry name" value="PilZ_domain"/>
</dbReference>
<dbReference type="Gene3D" id="2.40.10.220">
    <property type="entry name" value="predicted glycosyltransferase like domains"/>
    <property type="match status" value="1"/>
</dbReference>
<name>G4WVZ3_9BACT</name>
<protein>
    <submittedName>
        <fullName evidence="2">PilZ domain protein</fullName>
    </submittedName>
</protein>
<proteinExistence type="predicted"/>
<evidence type="ECO:0000259" key="1">
    <source>
        <dbReference type="Pfam" id="PF07238"/>
    </source>
</evidence>
<sequence>MTHTHERRKHSRLPLHLSVAKLVDFKCEGMDQPTPAVLIDLSAGGLAMVCFALPKLSQNVTFRLELPGLVNAQVHGRVVRAHRKGETYQVAIAFTEFQDQWAHLVEKLAKAYKSCEDRLSQGDRRFCFRDCAFFVLCQKDEKARVFPKTVMA</sequence>
<evidence type="ECO:0000313" key="2">
    <source>
        <dbReference type="EMBL" id="AEQ20595.1"/>
    </source>
</evidence>
<dbReference type="SUPFAM" id="SSF141371">
    <property type="entry name" value="PilZ domain-like"/>
    <property type="match status" value="1"/>
</dbReference>
<dbReference type="Pfam" id="PF07238">
    <property type="entry name" value="PilZ"/>
    <property type="match status" value="1"/>
</dbReference>
<reference evidence="2" key="1">
    <citation type="journal article" date="2004" name="Appl. Environ. Microbiol.">
        <title>Long-chain N-acyltyrosine synthases from environmental DNA.</title>
        <authorList>
            <person name="Brady S.F."/>
            <person name="Chao C.J."/>
            <person name="Clardy J."/>
        </authorList>
    </citation>
    <scope>NUCLEOTIDE SEQUENCE</scope>
</reference>
<organism evidence="2">
    <name type="scientific">uncultured bacterium CSLF42</name>
    <dbReference type="NCBI Taxonomy" id="1091574"/>
    <lineage>
        <taxon>Bacteria</taxon>
        <taxon>environmental samples</taxon>
    </lineage>
</organism>
<dbReference type="EMBL" id="JF429416">
    <property type="protein sequence ID" value="AEQ20595.1"/>
    <property type="molecule type" value="Genomic_DNA"/>
</dbReference>
<feature type="domain" description="PilZ" evidence="1">
    <location>
        <begin position="6"/>
        <end position="104"/>
    </location>
</feature>
<dbReference type="AlphaFoldDB" id="G4WVZ3"/>